<accession>A0ABV5W439</accession>
<name>A0ABV5W439_9BACL</name>
<organism evidence="2 3">
    <name type="scientific">Paenibacillus hodogayensis</name>
    <dbReference type="NCBI Taxonomy" id="279208"/>
    <lineage>
        <taxon>Bacteria</taxon>
        <taxon>Bacillati</taxon>
        <taxon>Bacillota</taxon>
        <taxon>Bacilli</taxon>
        <taxon>Bacillales</taxon>
        <taxon>Paenibacillaceae</taxon>
        <taxon>Paenibacillus</taxon>
    </lineage>
</organism>
<feature type="transmembrane region" description="Helical" evidence="1">
    <location>
        <begin position="28"/>
        <end position="48"/>
    </location>
</feature>
<keyword evidence="1" id="KW-0472">Membrane</keyword>
<dbReference type="EMBL" id="JBHMAG010000018">
    <property type="protein sequence ID" value="MFB9755263.1"/>
    <property type="molecule type" value="Genomic_DNA"/>
</dbReference>
<protein>
    <submittedName>
        <fullName evidence="2">TadE/TadG family type IV pilus assembly protein</fullName>
    </submittedName>
</protein>
<evidence type="ECO:0000313" key="2">
    <source>
        <dbReference type="EMBL" id="MFB9755263.1"/>
    </source>
</evidence>
<proteinExistence type="predicted"/>
<evidence type="ECO:0000313" key="3">
    <source>
        <dbReference type="Proteomes" id="UP001589619"/>
    </source>
</evidence>
<sequence>MGNAAKGAAALQRFVRSERGSYTLESALIYPTILLALVSIVFMSLFLYEKSVLYYTASMTAERAAYSWDNTRKDWTTGNVAPGQYDGLYWRTGSDGIGGMFAFGSALGLQKVLLPADGSSGGQGPKAKLTRAAEGLPADVTGELTYRHGLIDREVTARLGRRGLLPFLASQWDSSYMQAQVKSIVTEPVELIRNVDFVRTFVVRVKDLITVSKAGETVPREPPPEQKKLVFARAEEAAVYVRGITGGVKKWVSAPSGDRQLDSLDADGLMHEVKLGYTSKAKDIQSQVDKDLELMRQSSEVKGVVWHFFRKEKDGKIGPSKPLRDYLEQRGIIVVIHQ</sequence>
<dbReference type="Proteomes" id="UP001589619">
    <property type="component" value="Unassembled WGS sequence"/>
</dbReference>
<keyword evidence="1" id="KW-0812">Transmembrane</keyword>
<dbReference type="RefSeq" id="WP_344907949.1">
    <property type="nucleotide sequence ID" value="NZ_BAAAYO010000006.1"/>
</dbReference>
<reference evidence="2 3" key="1">
    <citation type="submission" date="2024-09" db="EMBL/GenBank/DDBJ databases">
        <authorList>
            <person name="Sun Q."/>
            <person name="Mori K."/>
        </authorList>
    </citation>
    <scope>NUCLEOTIDE SEQUENCE [LARGE SCALE GENOMIC DNA]</scope>
    <source>
        <strain evidence="2 3">JCM 12520</strain>
    </source>
</reference>
<evidence type="ECO:0000256" key="1">
    <source>
        <dbReference type="SAM" id="Phobius"/>
    </source>
</evidence>
<gene>
    <name evidence="2" type="ORF">ACFFNY_27125</name>
</gene>
<comment type="caution">
    <text evidence="2">The sequence shown here is derived from an EMBL/GenBank/DDBJ whole genome shotgun (WGS) entry which is preliminary data.</text>
</comment>
<keyword evidence="3" id="KW-1185">Reference proteome</keyword>
<keyword evidence="1" id="KW-1133">Transmembrane helix</keyword>